<dbReference type="Proteomes" id="UP000887580">
    <property type="component" value="Unplaced"/>
</dbReference>
<accession>A0AC35G2X0</accession>
<reference evidence="2" key="1">
    <citation type="submission" date="2022-11" db="UniProtKB">
        <authorList>
            <consortium name="WormBaseParasite"/>
        </authorList>
    </citation>
    <scope>IDENTIFICATION</scope>
</reference>
<proteinExistence type="predicted"/>
<organism evidence="1 2">
    <name type="scientific">Panagrolaimus sp. PS1159</name>
    <dbReference type="NCBI Taxonomy" id="55785"/>
    <lineage>
        <taxon>Eukaryota</taxon>
        <taxon>Metazoa</taxon>
        <taxon>Ecdysozoa</taxon>
        <taxon>Nematoda</taxon>
        <taxon>Chromadorea</taxon>
        <taxon>Rhabditida</taxon>
        <taxon>Tylenchina</taxon>
        <taxon>Panagrolaimomorpha</taxon>
        <taxon>Panagrolaimoidea</taxon>
        <taxon>Panagrolaimidae</taxon>
        <taxon>Panagrolaimus</taxon>
    </lineage>
</organism>
<sequence length="94" mass="11318">MCFSRDHHTILCPDRYTVPNIFVPAINRDLHSRFFRLFEGILEQHQLAFLSQEMFDTINAWPNPSIYHGYRENGLRVTYRELQFFDSLTNRNHT</sequence>
<name>A0AC35G2X0_9BILA</name>
<protein>
    <submittedName>
        <fullName evidence="2">Uncharacterized protein</fullName>
    </submittedName>
</protein>
<evidence type="ECO:0000313" key="1">
    <source>
        <dbReference type="Proteomes" id="UP000887580"/>
    </source>
</evidence>
<dbReference type="WBParaSite" id="PS1159_v2.g22899.t1">
    <property type="protein sequence ID" value="PS1159_v2.g22899.t1"/>
    <property type="gene ID" value="PS1159_v2.g22899"/>
</dbReference>
<evidence type="ECO:0000313" key="2">
    <source>
        <dbReference type="WBParaSite" id="PS1159_v2.g22899.t1"/>
    </source>
</evidence>